<reference evidence="2 3" key="1">
    <citation type="submission" date="2019-05" db="EMBL/GenBank/DDBJ databases">
        <title>Emergence of the Ug99 lineage of the wheat stem rust pathogen through somatic hybridization.</title>
        <authorList>
            <person name="Li F."/>
            <person name="Upadhyaya N.M."/>
            <person name="Sperschneider J."/>
            <person name="Matny O."/>
            <person name="Nguyen-Phuc H."/>
            <person name="Mago R."/>
            <person name="Raley C."/>
            <person name="Miller M.E."/>
            <person name="Silverstein K.A.T."/>
            <person name="Henningsen E."/>
            <person name="Hirsch C.D."/>
            <person name="Visser B."/>
            <person name="Pretorius Z.A."/>
            <person name="Steffenson B.J."/>
            <person name="Schwessinger B."/>
            <person name="Dodds P.N."/>
            <person name="Figueroa M."/>
        </authorList>
    </citation>
    <scope>NUCLEOTIDE SEQUENCE [LARGE SCALE GENOMIC DNA]</scope>
    <source>
        <strain evidence="2">21-0</strain>
    </source>
</reference>
<evidence type="ECO:0000313" key="2">
    <source>
        <dbReference type="EMBL" id="KAA1066847.1"/>
    </source>
</evidence>
<evidence type="ECO:0000256" key="1">
    <source>
        <dbReference type="SAM" id="MobiDB-lite"/>
    </source>
</evidence>
<dbReference type="AlphaFoldDB" id="A0A5B0LPH7"/>
<protein>
    <submittedName>
        <fullName evidence="2">Uncharacterized protein</fullName>
    </submittedName>
</protein>
<gene>
    <name evidence="2" type="ORF">PGT21_000044</name>
</gene>
<name>A0A5B0LPH7_PUCGR</name>
<keyword evidence="3" id="KW-1185">Reference proteome</keyword>
<comment type="caution">
    <text evidence="2">The sequence shown here is derived from an EMBL/GenBank/DDBJ whole genome shotgun (WGS) entry which is preliminary data.</text>
</comment>
<proteinExistence type="predicted"/>
<dbReference type="Proteomes" id="UP000324748">
    <property type="component" value="Unassembled WGS sequence"/>
</dbReference>
<organism evidence="2 3">
    <name type="scientific">Puccinia graminis f. sp. tritici</name>
    <dbReference type="NCBI Taxonomy" id="56615"/>
    <lineage>
        <taxon>Eukaryota</taxon>
        <taxon>Fungi</taxon>
        <taxon>Dikarya</taxon>
        <taxon>Basidiomycota</taxon>
        <taxon>Pucciniomycotina</taxon>
        <taxon>Pucciniomycetes</taxon>
        <taxon>Pucciniales</taxon>
        <taxon>Pucciniaceae</taxon>
        <taxon>Puccinia</taxon>
    </lineage>
</organism>
<feature type="region of interest" description="Disordered" evidence="1">
    <location>
        <begin position="55"/>
        <end position="77"/>
    </location>
</feature>
<evidence type="ECO:0000313" key="3">
    <source>
        <dbReference type="Proteomes" id="UP000324748"/>
    </source>
</evidence>
<dbReference type="EMBL" id="VSWC01000191">
    <property type="protein sequence ID" value="KAA1066847.1"/>
    <property type="molecule type" value="Genomic_DNA"/>
</dbReference>
<sequence length="104" mass="11994">MLSRQPPSIGLFLKTRRQKLRLQHPISAISILGTLTRPDLQLTITIIANKLTDRDNNDGLQRYTTAPPPVFEPEEKATRVQPQWLPVMVYIEGEGRGEKREKYR</sequence>
<accession>A0A5B0LPH7</accession>